<dbReference type="InterPro" id="IPR005828">
    <property type="entry name" value="MFS_sugar_transport-like"/>
</dbReference>
<dbReference type="InterPro" id="IPR011701">
    <property type="entry name" value="MFS"/>
</dbReference>
<dbReference type="SUPFAM" id="SSF103473">
    <property type="entry name" value="MFS general substrate transporter"/>
    <property type="match status" value="1"/>
</dbReference>
<dbReference type="EMBL" id="JBEPSN010000001">
    <property type="protein sequence ID" value="MET4538508.1"/>
    <property type="molecule type" value="Genomic_DNA"/>
</dbReference>
<feature type="transmembrane region" description="Helical" evidence="7">
    <location>
        <begin position="241"/>
        <end position="265"/>
    </location>
</feature>
<feature type="transmembrane region" description="Helical" evidence="7">
    <location>
        <begin position="307"/>
        <end position="326"/>
    </location>
</feature>
<keyword evidence="10" id="KW-1185">Reference proteome</keyword>
<comment type="subcellular location">
    <subcellularLocation>
        <location evidence="1">Cell membrane</location>
        <topology evidence="1">Multi-pass membrane protein</topology>
    </subcellularLocation>
</comment>
<keyword evidence="5 7" id="KW-1133">Transmembrane helix</keyword>
<dbReference type="RefSeq" id="WP_354225980.1">
    <property type="nucleotide sequence ID" value="NZ_JBEPSN010000001.1"/>
</dbReference>
<dbReference type="InterPro" id="IPR036259">
    <property type="entry name" value="MFS_trans_sf"/>
</dbReference>
<comment type="caution">
    <text evidence="9">The sequence shown here is derived from an EMBL/GenBank/DDBJ whole genome shotgun (WGS) entry which is preliminary data.</text>
</comment>
<name>A0ABV2P168_9MICC</name>
<keyword evidence="4 7" id="KW-0812">Transmembrane</keyword>
<keyword evidence="2" id="KW-0813">Transport</keyword>
<feature type="domain" description="Major facilitator superfamily (MFS) profile" evidence="8">
    <location>
        <begin position="12"/>
        <end position="424"/>
    </location>
</feature>
<feature type="transmembrane region" description="Helical" evidence="7">
    <location>
        <begin position="115"/>
        <end position="138"/>
    </location>
</feature>
<evidence type="ECO:0000259" key="8">
    <source>
        <dbReference type="PROSITE" id="PS50850"/>
    </source>
</evidence>
<dbReference type="Proteomes" id="UP001549307">
    <property type="component" value="Unassembled WGS sequence"/>
</dbReference>
<dbReference type="Pfam" id="PF07690">
    <property type="entry name" value="MFS_1"/>
    <property type="match status" value="1"/>
</dbReference>
<reference evidence="9 10" key="1">
    <citation type="submission" date="2024-06" db="EMBL/GenBank/DDBJ databases">
        <title>Sorghum-associated microbial communities from plants grown in Nebraska, USA.</title>
        <authorList>
            <person name="Schachtman D."/>
        </authorList>
    </citation>
    <scope>NUCLEOTIDE SEQUENCE [LARGE SCALE GENOMIC DNA]</scope>
    <source>
        <strain evidence="9 10">3552</strain>
    </source>
</reference>
<dbReference type="GeneID" id="92751243"/>
<keyword evidence="3" id="KW-1003">Cell membrane</keyword>
<feature type="transmembrane region" description="Helical" evidence="7">
    <location>
        <begin position="150"/>
        <end position="172"/>
    </location>
</feature>
<feature type="transmembrane region" description="Helical" evidence="7">
    <location>
        <begin position="85"/>
        <end position="103"/>
    </location>
</feature>
<evidence type="ECO:0000313" key="9">
    <source>
        <dbReference type="EMBL" id="MET4538508.1"/>
    </source>
</evidence>
<dbReference type="PROSITE" id="PS50850">
    <property type="entry name" value="MFS"/>
    <property type="match status" value="1"/>
</dbReference>
<dbReference type="PANTHER" id="PTHR43045:SF1">
    <property type="entry name" value="SHIKIMATE TRANSPORTER"/>
    <property type="match status" value="1"/>
</dbReference>
<dbReference type="InterPro" id="IPR020846">
    <property type="entry name" value="MFS_dom"/>
</dbReference>
<evidence type="ECO:0000256" key="2">
    <source>
        <dbReference type="ARBA" id="ARBA00022448"/>
    </source>
</evidence>
<proteinExistence type="predicted"/>
<evidence type="ECO:0000256" key="1">
    <source>
        <dbReference type="ARBA" id="ARBA00004651"/>
    </source>
</evidence>
<dbReference type="Gene3D" id="1.20.1250.20">
    <property type="entry name" value="MFS general substrate transporter like domains"/>
    <property type="match status" value="2"/>
</dbReference>
<feature type="transmembrane region" description="Helical" evidence="7">
    <location>
        <begin position="12"/>
        <end position="43"/>
    </location>
</feature>
<gene>
    <name evidence="9" type="ORF">ABIE37_000263</name>
</gene>
<protein>
    <submittedName>
        <fullName evidence="9">MHS family shikimate/dehydroshikimate transporter-like MFS transporter</fullName>
    </submittedName>
</protein>
<evidence type="ECO:0000313" key="10">
    <source>
        <dbReference type="Proteomes" id="UP001549307"/>
    </source>
</evidence>
<evidence type="ECO:0000256" key="6">
    <source>
        <dbReference type="ARBA" id="ARBA00023136"/>
    </source>
</evidence>
<evidence type="ECO:0000256" key="4">
    <source>
        <dbReference type="ARBA" id="ARBA00022692"/>
    </source>
</evidence>
<feature type="transmembrane region" description="Helical" evidence="7">
    <location>
        <begin position="184"/>
        <end position="203"/>
    </location>
</feature>
<sequence>MSVKSSGRMKTVLFSSFMGTAIEFYDFLLYGLAASLVFAPLYFANMSPALGIVASFATLAVGYLARPLGGLIFGHFGDRLGRKRMLVLTMLMMGGASFCIGLLPTQAMIGQWAPLLLILLRIIQGIAVGGEWGGAALMAMEHSTPERRGFSASFANMGGPAGAALATVAFTLSSLLPEEPFLSWGWRLPFLFSAVLVGVGLFVRLKVAESPVFLESQRQAASSQLRRVHPLLQVLRKYPRAVVVACLGTIMAFAVQSLLATFAMPYAVAAGLSRSDVLWISLATQVIHVFTIPMFAALSDRIGRRKVMITGVVGMIVLIHPLWLMIGADNLVLLFLAFLIGNPLLQAMVYGPTAAFISEMFGAESRYTGASLAYQVSATLGGGLVPLAATALLAARGGNDPIYVSALIVAIGIISLIALLVPQRPAKGVAAEDAGAAVSVI</sequence>
<dbReference type="CDD" id="cd17369">
    <property type="entry name" value="MFS_ShiA_like"/>
    <property type="match status" value="1"/>
</dbReference>
<organism evidence="9 10">
    <name type="scientific">Arthrobacter bambusae</name>
    <dbReference type="NCBI Taxonomy" id="1338426"/>
    <lineage>
        <taxon>Bacteria</taxon>
        <taxon>Bacillati</taxon>
        <taxon>Actinomycetota</taxon>
        <taxon>Actinomycetes</taxon>
        <taxon>Micrococcales</taxon>
        <taxon>Micrococcaceae</taxon>
        <taxon>Arthrobacter</taxon>
    </lineage>
</organism>
<dbReference type="Pfam" id="PF00083">
    <property type="entry name" value="Sugar_tr"/>
    <property type="match status" value="1"/>
</dbReference>
<accession>A0ABV2P168</accession>
<evidence type="ECO:0000256" key="5">
    <source>
        <dbReference type="ARBA" id="ARBA00022989"/>
    </source>
</evidence>
<dbReference type="PANTHER" id="PTHR43045">
    <property type="entry name" value="SHIKIMATE TRANSPORTER"/>
    <property type="match status" value="1"/>
</dbReference>
<feature type="transmembrane region" description="Helical" evidence="7">
    <location>
        <begin position="372"/>
        <end position="395"/>
    </location>
</feature>
<keyword evidence="6 7" id="KW-0472">Membrane</keyword>
<feature type="transmembrane region" description="Helical" evidence="7">
    <location>
        <begin position="401"/>
        <end position="421"/>
    </location>
</feature>
<feature type="transmembrane region" description="Helical" evidence="7">
    <location>
        <begin position="332"/>
        <end position="351"/>
    </location>
</feature>
<feature type="transmembrane region" description="Helical" evidence="7">
    <location>
        <begin position="277"/>
        <end position="298"/>
    </location>
</feature>
<feature type="transmembrane region" description="Helical" evidence="7">
    <location>
        <begin position="49"/>
        <end position="73"/>
    </location>
</feature>
<evidence type="ECO:0000256" key="3">
    <source>
        <dbReference type="ARBA" id="ARBA00022475"/>
    </source>
</evidence>
<evidence type="ECO:0000256" key="7">
    <source>
        <dbReference type="SAM" id="Phobius"/>
    </source>
</evidence>